<evidence type="ECO:0000313" key="1">
    <source>
        <dbReference type="EMBL" id="CAB0012935.1"/>
    </source>
</evidence>
<organism evidence="1 2">
    <name type="scientific">Nesidiocoris tenuis</name>
    <dbReference type="NCBI Taxonomy" id="355587"/>
    <lineage>
        <taxon>Eukaryota</taxon>
        <taxon>Metazoa</taxon>
        <taxon>Ecdysozoa</taxon>
        <taxon>Arthropoda</taxon>
        <taxon>Hexapoda</taxon>
        <taxon>Insecta</taxon>
        <taxon>Pterygota</taxon>
        <taxon>Neoptera</taxon>
        <taxon>Paraneoptera</taxon>
        <taxon>Hemiptera</taxon>
        <taxon>Heteroptera</taxon>
        <taxon>Panheteroptera</taxon>
        <taxon>Cimicomorpha</taxon>
        <taxon>Miridae</taxon>
        <taxon>Dicyphina</taxon>
        <taxon>Nesidiocoris</taxon>
    </lineage>
</organism>
<keyword evidence="2" id="KW-1185">Reference proteome</keyword>
<dbReference type="AlphaFoldDB" id="A0A6H5H6F4"/>
<reference evidence="1 2" key="1">
    <citation type="submission" date="2020-02" db="EMBL/GenBank/DDBJ databases">
        <authorList>
            <person name="Ferguson B K."/>
        </authorList>
    </citation>
    <scope>NUCLEOTIDE SEQUENCE [LARGE SCALE GENOMIC DNA]</scope>
</reference>
<accession>A0A6H5H6F4</accession>
<dbReference type="EMBL" id="CADCXU010025670">
    <property type="protein sequence ID" value="CAB0012935.1"/>
    <property type="molecule type" value="Genomic_DNA"/>
</dbReference>
<feature type="non-terminal residue" evidence="1">
    <location>
        <position position="1"/>
    </location>
</feature>
<dbReference type="Proteomes" id="UP000479000">
    <property type="component" value="Unassembled WGS sequence"/>
</dbReference>
<sequence length="54" mass="6171">TSGRVRNCRLDNRSSLNRQRERRLLTCQRAFQAADPDPLQPAATALRHKVNQAI</sequence>
<name>A0A6H5H6F4_9HEMI</name>
<gene>
    <name evidence="1" type="ORF">NTEN_LOCUS17624</name>
</gene>
<protein>
    <submittedName>
        <fullName evidence="1">Uncharacterized protein</fullName>
    </submittedName>
</protein>
<evidence type="ECO:0000313" key="2">
    <source>
        <dbReference type="Proteomes" id="UP000479000"/>
    </source>
</evidence>
<proteinExistence type="predicted"/>